<dbReference type="PANTHER" id="PTHR43390">
    <property type="entry name" value="SIGNAL PEPTIDASE I"/>
    <property type="match status" value="1"/>
</dbReference>
<dbReference type="EMBL" id="SNXC01000014">
    <property type="protein sequence ID" value="TDO96355.1"/>
    <property type="molecule type" value="Genomic_DNA"/>
</dbReference>
<gene>
    <name evidence="11" type="ORF">DFP79_2928</name>
</gene>
<evidence type="ECO:0000256" key="1">
    <source>
        <dbReference type="ARBA" id="ARBA00000677"/>
    </source>
</evidence>
<organism evidence="11 12">
    <name type="scientific">Marinomonas balearica</name>
    <dbReference type="NCBI Taxonomy" id="491947"/>
    <lineage>
        <taxon>Bacteria</taxon>
        <taxon>Pseudomonadati</taxon>
        <taxon>Pseudomonadota</taxon>
        <taxon>Gammaproteobacteria</taxon>
        <taxon>Oceanospirillales</taxon>
        <taxon>Oceanospirillaceae</taxon>
        <taxon>Marinomonas</taxon>
    </lineage>
</organism>
<dbReference type="CDD" id="cd06530">
    <property type="entry name" value="S26_SPase_I"/>
    <property type="match status" value="1"/>
</dbReference>
<evidence type="ECO:0000313" key="11">
    <source>
        <dbReference type="EMBL" id="TDO96355.1"/>
    </source>
</evidence>
<dbReference type="Pfam" id="PF10502">
    <property type="entry name" value="Peptidase_S26"/>
    <property type="match status" value="1"/>
</dbReference>
<accession>A0A4R6M6A4</accession>
<dbReference type="RefSeq" id="WP_133504650.1">
    <property type="nucleotide sequence ID" value="NZ_SNXC01000014.1"/>
</dbReference>
<evidence type="ECO:0000259" key="10">
    <source>
        <dbReference type="Pfam" id="PF10502"/>
    </source>
</evidence>
<protein>
    <recommendedName>
        <fullName evidence="4 8">Signal peptidase I</fullName>
        <ecNumber evidence="3 8">3.4.21.89</ecNumber>
    </recommendedName>
</protein>
<dbReference type="PROSITE" id="PS00761">
    <property type="entry name" value="SPASE_I_3"/>
    <property type="match status" value="1"/>
</dbReference>
<keyword evidence="6 8" id="KW-0378">Hydrolase</keyword>
<evidence type="ECO:0000256" key="7">
    <source>
        <dbReference type="PIRSR" id="PIRSR600223-1"/>
    </source>
</evidence>
<evidence type="ECO:0000256" key="3">
    <source>
        <dbReference type="ARBA" id="ARBA00013208"/>
    </source>
</evidence>
<evidence type="ECO:0000256" key="2">
    <source>
        <dbReference type="ARBA" id="ARBA00009370"/>
    </source>
</evidence>
<dbReference type="InterPro" id="IPR019756">
    <property type="entry name" value="Pept_S26A_signal_pept_1_Ser-AS"/>
</dbReference>
<evidence type="ECO:0000256" key="4">
    <source>
        <dbReference type="ARBA" id="ARBA00019232"/>
    </source>
</evidence>
<comment type="similarity">
    <text evidence="2 9">Belongs to the peptidase S26 family.</text>
</comment>
<dbReference type="Gene3D" id="2.10.109.10">
    <property type="entry name" value="Umud Fragment, subunit A"/>
    <property type="match status" value="1"/>
</dbReference>
<dbReference type="InterPro" id="IPR019533">
    <property type="entry name" value="Peptidase_S26"/>
</dbReference>
<dbReference type="PROSITE" id="PS00501">
    <property type="entry name" value="SPASE_I_1"/>
    <property type="match status" value="1"/>
</dbReference>
<name>A0A4R6M6A4_9GAMM</name>
<evidence type="ECO:0000313" key="12">
    <source>
        <dbReference type="Proteomes" id="UP000294656"/>
    </source>
</evidence>
<dbReference type="PROSITE" id="PS00760">
    <property type="entry name" value="SPASE_I_2"/>
    <property type="match status" value="1"/>
</dbReference>
<dbReference type="GO" id="GO:0006465">
    <property type="term" value="P:signal peptide processing"/>
    <property type="evidence" value="ECO:0007669"/>
    <property type="project" value="InterPro"/>
</dbReference>
<dbReference type="PRINTS" id="PR00727">
    <property type="entry name" value="LEADERPTASE"/>
</dbReference>
<comment type="caution">
    <text evidence="11">The sequence shown here is derived from an EMBL/GenBank/DDBJ whole genome shotgun (WGS) entry which is preliminary data.</text>
</comment>
<proteinExistence type="inferred from homology"/>
<dbReference type="GO" id="GO:0004252">
    <property type="term" value="F:serine-type endopeptidase activity"/>
    <property type="evidence" value="ECO:0007669"/>
    <property type="project" value="InterPro"/>
</dbReference>
<dbReference type="InterPro" id="IPR000223">
    <property type="entry name" value="Pept_S26A_signal_pept_1"/>
</dbReference>
<dbReference type="AlphaFoldDB" id="A0A4R6M6A4"/>
<dbReference type="GO" id="GO:0009003">
    <property type="term" value="F:signal peptidase activity"/>
    <property type="evidence" value="ECO:0007669"/>
    <property type="project" value="UniProtKB-EC"/>
</dbReference>
<keyword evidence="5 8" id="KW-0645">Protease</keyword>
<evidence type="ECO:0000256" key="8">
    <source>
        <dbReference type="RuleBase" id="RU003993"/>
    </source>
</evidence>
<keyword evidence="12" id="KW-1185">Reference proteome</keyword>
<reference evidence="11 12" key="1">
    <citation type="submission" date="2019-03" db="EMBL/GenBank/DDBJ databases">
        <title>Genomic Encyclopedia of Type Strains, Phase III (KMG-III): the genomes of soil and plant-associated and newly described type strains.</title>
        <authorList>
            <person name="Whitman W."/>
        </authorList>
    </citation>
    <scope>NUCLEOTIDE SEQUENCE [LARGE SCALE GENOMIC DNA]</scope>
    <source>
        <strain evidence="11 12">CECT 7378</strain>
    </source>
</reference>
<dbReference type="NCBIfam" id="TIGR02227">
    <property type="entry name" value="sigpep_I_bact"/>
    <property type="match status" value="1"/>
</dbReference>
<comment type="catalytic activity">
    <reaction evidence="1 8">
        <text>Cleavage of hydrophobic, N-terminal signal or leader sequences from secreted and periplasmic proteins.</text>
        <dbReference type="EC" id="3.4.21.89"/>
    </reaction>
</comment>
<dbReference type="EC" id="3.4.21.89" evidence="3 8"/>
<feature type="active site" evidence="7">
    <location>
        <position position="146"/>
    </location>
</feature>
<dbReference type="PANTHER" id="PTHR43390:SF1">
    <property type="entry name" value="CHLOROPLAST PROCESSING PEPTIDASE"/>
    <property type="match status" value="1"/>
</dbReference>
<dbReference type="InterPro" id="IPR019758">
    <property type="entry name" value="Pept_S26A_signal_pept_1_CS"/>
</dbReference>
<dbReference type="InterPro" id="IPR019757">
    <property type="entry name" value="Pept_S26A_signal_pept_1_Lys-AS"/>
</dbReference>
<dbReference type="GO" id="GO:0016020">
    <property type="term" value="C:membrane"/>
    <property type="evidence" value="ECO:0007669"/>
    <property type="project" value="UniProtKB-SubCell"/>
</dbReference>
<dbReference type="SUPFAM" id="SSF51306">
    <property type="entry name" value="LexA/Signal peptidase"/>
    <property type="match status" value="1"/>
</dbReference>
<evidence type="ECO:0000256" key="5">
    <source>
        <dbReference type="ARBA" id="ARBA00022670"/>
    </source>
</evidence>
<dbReference type="OrthoDB" id="9815782at2"/>
<feature type="active site" evidence="7">
    <location>
        <position position="91"/>
    </location>
</feature>
<comment type="subcellular location">
    <subcellularLocation>
        <location evidence="9">Membrane</location>
        <topology evidence="9">Multi-pass membrane protein</topology>
    </subcellularLocation>
</comment>
<evidence type="ECO:0000256" key="9">
    <source>
        <dbReference type="RuleBase" id="RU362042"/>
    </source>
</evidence>
<dbReference type="Proteomes" id="UP000294656">
    <property type="component" value="Unassembled WGS sequence"/>
</dbReference>
<evidence type="ECO:0000256" key="6">
    <source>
        <dbReference type="ARBA" id="ARBA00022801"/>
    </source>
</evidence>
<sequence>MAFDFELILAAAFIITGIAWGVDRFVYHPKRKQLLAEMDPEAVAKLDSNAQQRLADTPKVLLEVKSYFIIIAVIFGLRSFVIEPFQIPSGSMLPTLKIGDFILVNKFEYGVRLPVLNTTIIPTNEPKRGDVVVFKYPNDPSINYIKRLVGLPGDRISYHNKRLMINGKLVDQALLEELPYSFNPNKEPVKLFDENLDGVHHETYNSYRWDKRLEGDWIVPEGHYFMMGDNRDNSSDSRVWGFVPEENLKGRAFYVWMHWSSWFSIPSFKNNGLIN</sequence>
<dbReference type="InterPro" id="IPR036286">
    <property type="entry name" value="LexA/Signal_pep-like_sf"/>
</dbReference>
<feature type="domain" description="Peptidase S26" evidence="10">
    <location>
        <begin position="64"/>
        <end position="256"/>
    </location>
</feature>